<keyword evidence="3" id="KW-1185">Reference proteome</keyword>
<evidence type="ECO:0000313" key="2">
    <source>
        <dbReference type="EMBL" id="MED3563904.1"/>
    </source>
</evidence>
<sequence length="75" mass="8511">MKWVSIVGITVIVAIMALFEWTKMKKNQKKEKAAFVTLTAAGWLLATLLLFFPDMQGPTQIIDKLFKPLGKMLEK</sequence>
<keyword evidence="1" id="KW-0812">Transmembrane</keyword>
<organism evidence="2 3">
    <name type="scientific">Bacillus xiapuensis</name>
    <dbReference type="NCBI Taxonomy" id="2014075"/>
    <lineage>
        <taxon>Bacteria</taxon>
        <taxon>Bacillati</taxon>
        <taxon>Bacillota</taxon>
        <taxon>Bacilli</taxon>
        <taxon>Bacillales</taxon>
        <taxon>Bacillaceae</taxon>
        <taxon>Bacillus</taxon>
    </lineage>
</organism>
<feature type="transmembrane region" description="Helical" evidence="1">
    <location>
        <begin position="6"/>
        <end position="22"/>
    </location>
</feature>
<dbReference type="EMBL" id="JARMQG010000237">
    <property type="protein sequence ID" value="MED3563904.1"/>
    <property type="molecule type" value="Genomic_DNA"/>
</dbReference>
<gene>
    <name evidence="2" type="ORF">P4447_15870</name>
</gene>
<comment type="caution">
    <text evidence="2">The sequence shown here is derived from an EMBL/GenBank/DDBJ whole genome shotgun (WGS) entry which is preliminary data.</text>
</comment>
<dbReference type="Proteomes" id="UP001330749">
    <property type="component" value="Unassembled WGS sequence"/>
</dbReference>
<protein>
    <submittedName>
        <fullName evidence="2">Uncharacterized protein</fullName>
    </submittedName>
</protein>
<name>A0ABU6NCI6_9BACI</name>
<feature type="transmembrane region" description="Helical" evidence="1">
    <location>
        <begin position="34"/>
        <end position="52"/>
    </location>
</feature>
<dbReference type="RefSeq" id="WP_327969003.1">
    <property type="nucleotide sequence ID" value="NZ_JARMQG010000237.1"/>
</dbReference>
<accession>A0ABU6NCI6</accession>
<evidence type="ECO:0000313" key="3">
    <source>
        <dbReference type="Proteomes" id="UP001330749"/>
    </source>
</evidence>
<evidence type="ECO:0000256" key="1">
    <source>
        <dbReference type="SAM" id="Phobius"/>
    </source>
</evidence>
<keyword evidence="1" id="KW-0472">Membrane</keyword>
<reference evidence="2 3" key="1">
    <citation type="submission" date="2023-03" db="EMBL/GenBank/DDBJ databases">
        <title>Bacillus Genome Sequencing.</title>
        <authorList>
            <person name="Dunlap C."/>
        </authorList>
    </citation>
    <scope>NUCLEOTIDE SEQUENCE [LARGE SCALE GENOMIC DNA]</scope>
    <source>
        <strain evidence="2 3">B-14544</strain>
    </source>
</reference>
<keyword evidence="1" id="KW-1133">Transmembrane helix</keyword>
<proteinExistence type="predicted"/>